<accession>A0A150J3I6</accession>
<dbReference type="PANTHER" id="PTHR43687:SF2">
    <property type="entry name" value="FERREDOXIN 3"/>
    <property type="match status" value="1"/>
</dbReference>
<protein>
    <submittedName>
        <fullName evidence="6">NADH-plastoquinone oxidoreductase subunit</fullName>
    </submittedName>
</protein>
<evidence type="ECO:0000256" key="4">
    <source>
        <dbReference type="ARBA" id="ARBA00023014"/>
    </source>
</evidence>
<evidence type="ECO:0000259" key="5">
    <source>
        <dbReference type="PROSITE" id="PS51379"/>
    </source>
</evidence>
<organism evidence="6 7">
    <name type="scientific">Candidatus Methanofastidiosum methylothiophilum</name>
    <dbReference type="NCBI Taxonomy" id="1705564"/>
    <lineage>
        <taxon>Archaea</taxon>
        <taxon>Methanobacteriati</taxon>
        <taxon>Methanobacteriota</taxon>
        <taxon>Stenosarchaea group</taxon>
        <taxon>Candidatus Methanofastidiosia</taxon>
        <taxon>Candidatus Methanofastidiosales</taxon>
        <taxon>Candidatus Methanofastidiosaceae</taxon>
        <taxon>Candidatus Methanofastidiosum</taxon>
    </lineage>
</organism>
<evidence type="ECO:0000313" key="6">
    <source>
        <dbReference type="EMBL" id="KYC51762.1"/>
    </source>
</evidence>
<gene>
    <name evidence="6" type="ORF">AMQ74_01007</name>
</gene>
<keyword evidence="3" id="KW-0408">Iron</keyword>
<dbReference type="AlphaFoldDB" id="A0A150J3I6"/>
<sequence length="105" mass="11824">MIKKVITLAEKWFGMEREDIQWFPTIDNDKCTNCETCLKKCSHGVFENINGKVKVVKPFNCVVGCTGCDPLCPEGAISHPPKDYLVNLIKTINIKNRCGCNCKED</sequence>
<evidence type="ECO:0000256" key="3">
    <source>
        <dbReference type="ARBA" id="ARBA00023004"/>
    </source>
</evidence>
<dbReference type="InterPro" id="IPR017896">
    <property type="entry name" value="4Fe4S_Fe-S-bd"/>
</dbReference>
<evidence type="ECO:0000313" key="7">
    <source>
        <dbReference type="Proteomes" id="UP000075578"/>
    </source>
</evidence>
<feature type="domain" description="4Fe-4S ferredoxin-type" evidence="5">
    <location>
        <begin position="52"/>
        <end position="82"/>
    </location>
</feature>
<reference evidence="6 7" key="1">
    <citation type="journal article" date="2016" name="ISME J.">
        <title>Chasing the elusive Euryarchaeota class WSA2: genomes reveal a uniquely fastidious methyl-reducing methanogen.</title>
        <authorList>
            <person name="Nobu M.K."/>
            <person name="Narihiro T."/>
            <person name="Kuroda K."/>
            <person name="Mei R."/>
            <person name="Liu W.T."/>
        </authorList>
    </citation>
    <scope>NUCLEOTIDE SEQUENCE [LARGE SCALE GENOMIC DNA]</scope>
    <source>
        <strain evidence="6">U1lsi0528_Bin089</strain>
    </source>
</reference>
<dbReference type="GO" id="GO:0051539">
    <property type="term" value="F:4 iron, 4 sulfur cluster binding"/>
    <property type="evidence" value="ECO:0007669"/>
    <property type="project" value="UniProtKB-KW"/>
</dbReference>
<dbReference type="InterPro" id="IPR050572">
    <property type="entry name" value="Fe-S_Ferredoxin"/>
</dbReference>
<name>A0A150J3I6_9EURY</name>
<evidence type="ECO:0000256" key="2">
    <source>
        <dbReference type="ARBA" id="ARBA00022723"/>
    </source>
</evidence>
<comment type="caution">
    <text evidence="6">The sequence shown here is derived from an EMBL/GenBank/DDBJ whole genome shotgun (WGS) entry which is preliminary data.</text>
</comment>
<feature type="domain" description="4Fe-4S ferredoxin-type" evidence="5">
    <location>
        <begin position="22"/>
        <end position="51"/>
    </location>
</feature>
<dbReference type="Gene3D" id="3.30.70.20">
    <property type="match status" value="1"/>
</dbReference>
<dbReference type="SUPFAM" id="SSF54862">
    <property type="entry name" value="4Fe-4S ferredoxins"/>
    <property type="match status" value="1"/>
</dbReference>
<dbReference type="EMBL" id="LNGD01000055">
    <property type="protein sequence ID" value="KYC51762.1"/>
    <property type="molecule type" value="Genomic_DNA"/>
</dbReference>
<keyword evidence="4" id="KW-0411">Iron-sulfur</keyword>
<keyword evidence="2" id="KW-0479">Metal-binding</keyword>
<dbReference type="PROSITE" id="PS51379">
    <property type="entry name" value="4FE4S_FER_2"/>
    <property type="match status" value="2"/>
</dbReference>
<evidence type="ECO:0000256" key="1">
    <source>
        <dbReference type="ARBA" id="ARBA00022485"/>
    </source>
</evidence>
<dbReference type="GO" id="GO:0046872">
    <property type="term" value="F:metal ion binding"/>
    <property type="evidence" value="ECO:0007669"/>
    <property type="project" value="UniProtKB-KW"/>
</dbReference>
<proteinExistence type="predicted"/>
<dbReference type="PANTHER" id="PTHR43687">
    <property type="entry name" value="ADENYLYLSULFATE REDUCTASE, BETA SUBUNIT"/>
    <property type="match status" value="1"/>
</dbReference>
<dbReference type="Pfam" id="PF12837">
    <property type="entry name" value="Fer4_6"/>
    <property type="match status" value="1"/>
</dbReference>
<dbReference type="Proteomes" id="UP000075578">
    <property type="component" value="Unassembled WGS sequence"/>
</dbReference>
<keyword evidence="1" id="KW-0004">4Fe-4S</keyword>